<keyword evidence="11" id="KW-1185">Reference proteome</keyword>
<dbReference type="InterPro" id="IPR005828">
    <property type="entry name" value="MFS_sugar_transport-like"/>
</dbReference>
<dbReference type="PROSITE" id="PS00216">
    <property type="entry name" value="SUGAR_TRANSPORT_1"/>
    <property type="match status" value="1"/>
</dbReference>
<keyword evidence="7 8" id="KW-0472">Membrane</keyword>
<feature type="domain" description="Major facilitator superfamily (MFS) profile" evidence="9">
    <location>
        <begin position="1"/>
        <end position="414"/>
    </location>
</feature>
<dbReference type="Pfam" id="PF00083">
    <property type="entry name" value="Sugar_tr"/>
    <property type="match status" value="1"/>
</dbReference>
<dbReference type="PROSITE" id="PS50850">
    <property type="entry name" value="MFS"/>
    <property type="match status" value="1"/>
</dbReference>
<evidence type="ECO:0000313" key="10">
    <source>
        <dbReference type="EMBL" id="EFA02432.1"/>
    </source>
</evidence>
<evidence type="ECO:0000256" key="5">
    <source>
        <dbReference type="ARBA" id="ARBA00022692"/>
    </source>
</evidence>
<feature type="transmembrane region" description="Helical" evidence="8">
    <location>
        <begin position="58"/>
        <end position="74"/>
    </location>
</feature>
<feature type="transmembrane region" description="Helical" evidence="8">
    <location>
        <begin position="258"/>
        <end position="282"/>
    </location>
</feature>
<name>D1ZZW9_TRICA</name>
<organism evidence="10 11">
    <name type="scientific">Tribolium castaneum</name>
    <name type="common">Red flour beetle</name>
    <dbReference type="NCBI Taxonomy" id="7070"/>
    <lineage>
        <taxon>Eukaryota</taxon>
        <taxon>Metazoa</taxon>
        <taxon>Ecdysozoa</taxon>
        <taxon>Arthropoda</taxon>
        <taxon>Hexapoda</taxon>
        <taxon>Insecta</taxon>
        <taxon>Pterygota</taxon>
        <taxon>Neoptera</taxon>
        <taxon>Endopterygota</taxon>
        <taxon>Coleoptera</taxon>
        <taxon>Polyphaga</taxon>
        <taxon>Cucujiformia</taxon>
        <taxon>Tenebrionidae</taxon>
        <taxon>Tenebrionidae incertae sedis</taxon>
        <taxon>Tribolium</taxon>
    </lineage>
</organism>
<reference evidence="10 11" key="1">
    <citation type="journal article" date="2008" name="Nature">
        <title>The genome of the model beetle and pest Tribolium castaneum.</title>
        <authorList>
            <consortium name="Tribolium Genome Sequencing Consortium"/>
            <person name="Richards S."/>
            <person name="Gibbs R.A."/>
            <person name="Weinstock G.M."/>
            <person name="Brown S.J."/>
            <person name="Denell R."/>
            <person name="Beeman R.W."/>
            <person name="Gibbs R."/>
            <person name="Beeman R.W."/>
            <person name="Brown S.J."/>
            <person name="Bucher G."/>
            <person name="Friedrich M."/>
            <person name="Grimmelikhuijzen C.J."/>
            <person name="Klingler M."/>
            <person name="Lorenzen M."/>
            <person name="Richards S."/>
            <person name="Roth S."/>
            <person name="Schroder R."/>
            <person name="Tautz D."/>
            <person name="Zdobnov E.M."/>
            <person name="Muzny D."/>
            <person name="Gibbs R.A."/>
            <person name="Weinstock G.M."/>
            <person name="Attaway T."/>
            <person name="Bell S."/>
            <person name="Buhay C.J."/>
            <person name="Chandrabose M.N."/>
            <person name="Chavez D."/>
            <person name="Clerk-Blankenburg K.P."/>
            <person name="Cree A."/>
            <person name="Dao M."/>
            <person name="Davis C."/>
            <person name="Chacko J."/>
            <person name="Dinh H."/>
            <person name="Dugan-Rocha S."/>
            <person name="Fowler G."/>
            <person name="Garner T.T."/>
            <person name="Garnes J."/>
            <person name="Gnirke A."/>
            <person name="Hawes A."/>
            <person name="Hernandez J."/>
            <person name="Hines S."/>
            <person name="Holder M."/>
            <person name="Hume J."/>
            <person name="Jhangiani S.N."/>
            <person name="Joshi V."/>
            <person name="Khan Z.M."/>
            <person name="Jackson L."/>
            <person name="Kovar C."/>
            <person name="Kowis A."/>
            <person name="Lee S."/>
            <person name="Lewis L.R."/>
            <person name="Margolis J."/>
            <person name="Morgan M."/>
            <person name="Nazareth L.V."/>
            <person name="Nguyen N."/>
            <person name="Okwuonu G."/>
            <person name="Parker D."/>
            <person name="Richards S."/>
            <person name="Ruiz S.J."/>
            <person name="Santibanez J."/>
            <person name="Savard J."/>
            <person name="Scherer S.E."/>
            <person name="Schneider B."/>
            <person name="Sodergren E."/>
            <person name="Tautz D."/>
            <person name="Vattahil S."/>
            <person name="Villasana D."/>
            <person name="White C.S."/>
            <person name="Wright R."/>
            <person name="Park Y."/>
            <person name="Beeman R.W."/>
            <person name="Lord J."/>
            <person name="Oppert B."/>
            <person name="Lorenzen M."/>
            <person name="Brown S."/>
            <person name="Wang L."/>
            <person name="Savard J."/>
            <person name="Tautz D."/>
            <person name="Richards S."/>
            <person name="Weinstock G."/>
            <person name="Gibbs R.A."/>
            <person name="Liu Y."/>
            <person name="Worley K."/>
            <person name="Weinstock G."/>
            <person name="Elsik C.G."/>
            <person name="Reese J.T."/>
            <person name="Elhaik E."/>
            <person name="Landan G."/>
            <person name="Graur D."/>
            <person name="Arensburger P."/>
            <person name="Atkinson P."/>
            <person name="Beeman R.W."/>
            <person name="Beidler J."/>
            <person name="Brown S.J."/>
            <person name="Demuth J.P."/>
            <person name="Drury D.W."/>
            <person name="Du Y.Z."/>
            <person name="Fujiwara H."/>
            <person name="Lorenzen M."/>
            <person name="Maselli V."/>
            <person name="Osanai M."/>
            <person name="Park Y."/>
            <person name="Robertson H.M."/>
            <person name="Tu Z."/>
            <person name="Wang J.J."/>
            <person name="Wang S."/>
            <person name="Richards S."/>
            <person name="Song H."/>
            <person name="Zhang L."/>
            <person name="Sodergren E."/>
            <person name="Werner D."/>
            <person name="Stanke M."/>
            <person name="Morgenstern B."/>
            <person name="Solovyev V."/>
            <person name="Kosarev P."/>
            <person name="Brown G."/>
            <person name="Chen H.C."/>
            <person name="Ermolaeva O."/>
            <person name="Hlavina W."/>
            <person name="Kapustin Y."/>
            <person name="Kiryutin B."/>
            <person name="Kitts P."/>
            <person name="Maglott D."/>
            <person name="Pruitt K."/>
            <person name="Sapojnikov V."/>
            <person name="Souvorov A."/>
            <person name="Mackey A.J."/>
            <person name="Waterhouse R.M."/>
            <person name="Wyder S."/>
            <person name="Zdobnov E.M."/>
            <person name="Zdobnov E.M."/>
            <person name="Wyder S."/>
            <person name="Kriventseva E.V."/>
            <person name="Kadowaki T."/>
            <person name="Bork P."/>
            <person name="Aranda M."/>
            <person name="Bao R."/>
            <person name="Beermann A."/>
            <person name="Berns N."/>
            <person name="Bolognesi R."/>
            <person name="Bonneton F."/>
            <person name="Bopp D."/>
            <person name="Brown S.J."/>
            <person name="Bucher G."/>
            <person name="Butts T."/>
            <person name="Chaumot A."/>
            <person name="Denell R.E."/>
            <person name="Ferrier D.E."/>
            <person name="Friedrich M."/>
            <person name="Gordon C.M."/>
            <person name="Jindra M."/>
            <person name="Klingler M."/>
            <person name="Lan Q."/>
            <person name="Lattorff H.M."/>
            <person name="Laudet V."/>
            <person name="von Levetsow C."/>
            <person name="Liu Z."/>
            <person name="Lutz R."/>
            <person name="Lynch J.A."/>
            <person name="da Fonseca R.N."/>
            <person name="Posnien N."/>
            <person name="Reuter R."/>
            <person name="Roth S."/>
            <person name="Savard J."/>
            <person name="Schinko J.B."/>
            <person name="Schmitt C."/>
            <person name="Schoppmeier M."/>
            <person name="Schroder R."/>
            <person name="Shippy T.D."/>
            <person name="Simonnet F."/>
            <person name="Marques-Souza H."/>
            <person name="Tautz D."/>
            <person name="Tomoyasu Y."/>
            <person name="Trauner J."/>
            <person name="Van der Zee M."/>
            <person name="Vervoort M."/>
            <person name="Wittkopp N."/>
            <person name="Wimmer E.A."/>
            <person name="Yang X."/>
            <person name="Jones A.K."/>
            <person name="Sattelle D.B."/>
            <person name="Ebert P.R."/>
            <person name="Nelson D."/>
            <person name="Scott J.G."/>
            <person name="Beeman R.W."/>
            <person name="Muthukrishnan S."/>
            <person name="Kramer K.J."/>
            <person name="Arakane Y."/>
            <person name="Beeman R.W."/>
            <person name="Zhu Q."/>
            <person name="Hogenkamp D."/>
            <person name="Dixit R."/>
            <person name="Oppert B."/>
            <person name="Jiang H."/>
            <person name="Zou Z."/>
            <person name="Marshall J."/>
            <person name="Elpidina E."/>
            <person name="Vinokurov K."/>
            <person name="Oppert C."/>
            <person name="Zou Z."/>
            <person name="Evans J."/>
            <person name="Lu Z."/>
            <person name="Zhao P."/>
            <person name="Sumathipala N."/>
            <person name="Altincicek B."/>
            <person name="Vilcinskas A."/>
            <person name="Williams M."/>
            <person name="Hultmark D."/>
            <person name="Hetru C."/>
            <person name="Jiang H."/>
            <person name="Grimmelikhuijzen C.J."/>
            <person name="Hauser F."/>
            <person name="Cazzamali G."/>
            <person name="Williamson M."/>
            <person name="Park Y."/>
            <person name="Li B."/>
            <person name="Tanaka Y."/>
            <person name="Predel R."/>
            <person name="Neupert S."/>
            <person name="Schachtner J."/>
            <person name="Verleyen P."/>
            <person name="Raible F."/>
            <person name="Bork P."/>
            <person name="Friedrich M."/>
            <person name="Walden K.K."/>
            <person name="Robertson H.M."/>
            <person name="Angeli S."/>
            <person name="Foret S."/>
            <person name="Bucher G."/>
            <person name="Schuetz S."/>
            <person name="Maleszka R."/>
            <person name="Wimmer E.A."/>
            <person name="Beeman R.W."/>
            <person name="Lorenzen M."/>
            <person name="Tomoyasu Y."/>
            <person name="Miller S.C."/>
            <person name="Grossmann D."/>
            <person name="Bucher G."/>
        </authorList>
    </citation>
    <scope>NUCLEOTIDE SEQUENCE [LARGE SCALE GENOMIC DNA]</scope>
    <source>
        <strain evidence="10 11">Georgia GA2</strain>
    </source>
</reference>
<dbReference type="InterPro" id="IPR050549">
    <property type="entry name" value="MFS_Trehalose_Transporter"/>
</dbReference>
<sequence length="429" mass="48293">MGIHEAWTSVYLPQLLTPNKIVRITPNEATWITLFFFFGTLLGCSVTLLTTDKFGRKVTILLTTVPFFLSFIALPYTKSVIYFCIIRIIAGIASGVNLVVIPLYIGEIADPKIRGTLGTFIYIFNLIGFLLMNVIGSFVSISTSSLLSLILPLTVVLVFSWMPESPYYLAMKNDVDEATKSLIKLKGTKNIEDETRKFLETVRLEIESQGKFSELFTKKTNRRALFIQFILLNGKQFTGDDLFDVYAQLIFGQFLDNISPTVLVAVFYTVKLLVTIFSSLLIDKIGRRTILMFSFMFSGILLLLLGVYLHVKKYNDLGALSFKYLAATLLILFAIAYSFVAPVPAIIVGELFPMNVKVFASLLSEIYFCILSMVVIYFYEVTSKYFGASVPFFTFAISSLIHVVLVYLFVIETKGITLEDIQKTLNKTI</sequence>
<feature type="transmembrane region" description="Helical" evidence="8">
    <location>
        <begin position="385"/>
        <end position="410"/>
    </location>
</feature>
<evidence type="ECO:0000256" key="1">
    <source>
        <dbReference type="ARBA" id="ARBA00004651"/>
    </source>
</evidence>
<evidence type="ECO:0000256" key="3">
    <source>
        <dbReference type="ARBA" id="ARBA00022475"/>
    </source>
</evidence>
<dbReference type="GO" id="GO:0022857">
    <property type="term" value="F:transmembrane transporter activity"/>
    <property type="evidence" value="ECO:0000318"/>
    <property type="project" value="GO_Central"/>
</dbReference>
<accession>D1ZZW9</accession>
<dbReference type="EMBL" id="KQ971338">
    <property type="protein sequence ID" value="EFA02432.1"/>
    <property type="molecule type" value="Genomic_DNA"/>
</dbReference>
<protein>
    <submittedName>
        <fullName evidence="10">Facilitated trehalose transporter Tret1-2 homolog-like Protein</fullName>
    </submittedName>
</protein>
<dbReference type="HOGENOM" id="CLU_001265_30_5_1"/>
<dbReference type="Gene3D" id="1.20.1250.20">
    <property type="entry name" value="MFS general substrate transporter like domains"/>
    <property type="match status" value="1"/>
</dbReference>
<feature type="transmembrane region" description="Helical" evidence="8">
    <location>
        <begin position="80"/>
        <end position="105"/>
    </location>
</feature>
<feature type="transmembrane region" description="Helical" evidence="8">
    <location>
        <begin position="289"/>
        <end position="311"/>
    </location>
</feature>
<dbReference type="eggNOG" id="KOG0254">
    <property type="taxonomic scope" value="Eukaryota"/>
</dbReference>
<feature type="transmembrane region" description="Helical" evidence="8">
    <location>
        <begin position="29"/>
        <end position="51"/>
    </location>
</feature>
<dbReference type="PANTHER" id="PTHR48021:SF46">
    <property type="entry name" value="MAJOR FACILITATOR SUPERFAMILY (MFS) PROFILE DOMAIN-CONTAINING PROTEIN"/>
    <property type="match status" value="1"/>
</dbReference>
<dbReference type="PhylomeDB" id="D1ZZW9"/>
<dbReference type="GO" id="GO:0016020">
    <property type="term" value="C:membrane"/>
    <property type="evidence" value="ECO:0000318"/>
    <property type="project" value="GO_Central"/>
</dbReference>
<dbReference type="InterPro" id="IPR036259">
    <property type="entry name" value="MFS_trans_sf"/>
</dbReference>
<keyword evidence="5 8" id="KW-0812">Transmembrane</keyword>
<dbReference type="InterPro" id="IPR020846">
    <property type="entry name" value="MFS_dom"/>
</dbReference>
<keyword evidence="6 8" id="KW-1133">Transmembrane helix</keyword>
<dbReference type="InterPro" id="IPR005829">
    <property type="entry name" value="Sugar_transporter_CS"/>
</dbReference>
<dbReference type="AlphaFoldDB" id="D1ZZW9"/>
<dbReference type="PANTHER" id="PTHR48021">
    <property type="match status" value="1"/>
</dbReference>
<dbReference type="FunFam" id="1.20.1250.20:FF:000218">
    <property type="entry name" value="facilitated trehalose transporter Tret1"/>
    <property type="match status" value="1"/>
</dbReference>
<feature type="transmembrane region" description="Helical" evidence="8">
    <location>
        <begin position="145"/>
        <end position="162"/>
    </location>
</feature>
<feature type="transmembrane region" description="Helical" evidence="8">
    <location>
        <begin position="359"/>
        <end position="379"/>
    </location>
</feature>
<feature type="transmembrane region" description="Helical" evidence="8">
    <location>
        <begin position="117"/>
        <end position="139"/>
    </location>
</feature>
<evidence type="ECO:0000313" key="11">
    <source>
        <dbReference type="Proteomes" id="UP000007266"/>
    </source>
</evidence>
<dbReference type="PROSITE" id="PS00217">
    <property type="entry name" value="SUGAR_TRANSPORT_2"/>
    <property type="match status" value="1"/>
</dbReference>
<dbReference type="OMA" id="DFIHRGP"/>
<dbReference type="Proteomes" id="UP000007266">
    <property type="component" value="Linkage group 4"/>
</dbReference>
<dbReference type="GO" id="GO:0055085">
    <property type="term" value="P:transmembrane transport"/>
    <property type="evidence" value="ECO:0000318"/>
    <property type="project" value="GO_Central"/>
</dbReference>
<evidence type="ECO:0000256" key="2">
    <source>
        <dbReference type="ARBA" id="ARBA00022448"/>
    </source>
</evidence>
<dbReference type="InParanoid" id="D1ZZW9"/>
<gene>
    <name evidence="10" type="primary">GLEAN_08119</name>
    <name evidence="10" type="ORF">TcasGA2_TC008119</name>
</gene>
<evidence type="ECO:0000256" key="4">
    <source>
        <dbReference type="ARBA" id="ARBA00022597"/>
    </source>
</evidence>
<comment type="subcellular location">
    <subcellularLocation>
        <location evidence="1">Cell membrane</location>
        <topology evidence="1">Multi-pass membrane protein</topology>
    </subcellularLocation>
</comment>
<keyword evidence="2" id="KW-0813">Transport</keyword>
<feature type="transmembrane region" description="Helical" evidence="8">
    <location>
        <begin position="323"/>
        <end position="347"/>
    </location>
</feature>
<dbReference type="SUPFAM" id="SSF103473">
    <property type="entry name" value="MFS general substrate transporter"/>
    <property type="match status" value="1"/>
</dbReference>
<dbReference type="GO" id="GO:0005886">
    <property type="term" value="C:plasma membrane"/>
    <property type="evidence" value="ECO:0007669"/>
    <property type="project" value="UniProtKB-SubCell"/>
</dbReference>
<keyword evidence="3" id="KW-1003">Cell membrane</keyword>
<evidence type="ECO:0000259" key="9">
    <source>
        <dbReference type="PROSITE" id="PS50850"/>
    </source>
</evidence>
<proteinExistence type="predicted"/>
<reference evidence="10 11" key="2">
    <citation type="journal article" date="2010" name="Nucleic Acids Res.">
        <title>BeetleBase in 2010: revisions to provide comprehensive genomic information for Tribolium castaneum.</title>
        <authorList>
            <person name="Kim H.S."/>
            <person name="Murphy T."/>
            <person name="Xia J."/>
            <person name="Caragea D."/>
            <person name="Park Y."/>
            <person name="Beeman R.W."/>
            <person name="Lorenzen M.D."/>
            <person name="Butcher S."/>
            <person name="Manak J.R."/>
            <person name="Brown S.J."/>
        </authorList>
    </citation>
    <scope>GENOME REANNOTATION</scope>
    <source>
        <strain evidence="10 11">Georgia GA2</strain>
    </source>
</reference>
<evidence type="ECO:0000256" key="7">
    <source>
        <dbReference type="ARBA" id="ARBA00023136"/>
    </source>
</evidence>
<evidence type="ECO:0000256" key="8">
    <source>
        <dbReference type="SAM" id="Phobius"/>
    </source>
</evidence>
<evidence type="ECO:0000256" key="6">
    <source>
        <dbReference type="ARBA" id="ARBA00022989"/>
    </source>
</evidence>
<keyword evidence="4" id="KW-0762">Sugar transport</keyword>